<dbReference type="Gene3D" id="1.10.260.40">
    <property type="entry name" value="lambda repressor-like DNA-binding domains"/>
    <property type="match status" value="1"/>
</dbReference>
<evidence type="ECO:0000313" key="6">
    <source>
        <dbReference type="EMBL" id="MCS5715451.1"/>
    </source>
</evidence>
<dbReference type="Gene3D" id="3.40.50.2300">
    <property type="match status" value="2"/>
</dbReference>
<keyword evidence="3" id="KW-0804">Transcription</keyword>
<dbReference type="SUPFAM" id="SSF47413">
    <property type="entry name" value="lambda repressor-like DNA-binding domains"/>
    <property type="match status" value="1"/>
</dbReference>
<protein>
    <submittedName>
        <fullName evidence="6">LacI family transcriptional regulator</fullName>
    </submittedName>
</protein>
<evidence type="ECO:0000256" key="3">
    <source>
        <dbReference type="ARBA" id="ARBA00023163"/>
    </source>
</evidence>
<dbReference type="InterPro" id="IPR010982">
    <property type="entry name" value="Lambda_DNA-bd_dom_sf"/>
</dbReference>
<sequence length="338" mass="36916">MNDRPRPWTMQQIAEAAGVSVTTVSHTLSGKRPVHPDTALRINRLIDEHGYVPDAGARRLKSGRSQVIGLAVPDISHWYFGRIARGVEEMANEHDHGLIIASTSNSDPRREKRYFNMLRTRAIDGLVYTASREIKPTDELVSMASSPAPIVLADEDIEELEGLPSVTSTNYSGARDLGRHVRSLGHTKAVIIAGFPGLHSTVQRMRGIRESFPNALAIHGDFEIRSGYELMSDLIAHEVKFTAVFACNDFMAIGAMRRLWEEGLRVPEDVSVVGFDDVDMASVVTPGLTTVRQDMLEIGRQSAKLLLDGLAAGSMEGIGSVRLPVELVLRGTTGPVAD</sequence>
<dbReference type="Pfam" id="PF13377">
    <property type="entry name" value="Peripla_BP_3"/>
    <property type="match status" value="1"/>
</dbReference>
<dbReference type="CDD" id="cd06267">
    <property type="entry name" value="PBP1_LacI_sugar_binding-like"/>
    <property type="match status" value="1"/>
</dbReference>
<evidence type="ECO:0000256" key="2">
    <source>
        <dbReference type="ARBA" id="ARBA00023125"/>
    </source>
</evidence>
<dbReference type="InterPro" id="IPR028082">
    <property type="entry name" value="Peripla_BP_I"/>
</dbReference>
<dbReference type="SMART" id="SM00354">
    <property type="entry name" value="HTH_LACI"/>
    <property type="match status" value="1"/>
</dbReference>
<dbReference type="RefSeq" id="WP_259486967.1">
    <property type="nucleotide sequence ID" value="NZ_JANTEZ010000005.1"/>
</dbReference>
<dbReference type="Pfam" id="PF00356">
    <property type="entry name" value="LacI"/>
    <property type="match status" value="1"/>
</dbReference>
<accession>A0ABT2GGU5</accession>
<evidence type="ECO:0000256" key="1">
    <source>
        <dbReference type="ARBA" id="ARBA00023015"/>
    </source>
</evidence>
<evidence type="ECO:0000259" key="4">
    <source>
        <dbReference type="PROSITE" id="PS50932"/>
    </source>
</evidence>
<dbReference type="Proteomes" id="UP001165580">
    <property type="component" value="Unassembled WGS sequence"/>
</dbReference>
<dbReference type="SUPFAM" id="SSF53822">
    <property type="entry name" value="Periplasmic binding protein-like I"/>
    <property type="match status" value="1"/>
</dbReference>
<gene>
    <name evidence="6" type="ORF">NVV95_12950</name>
</gene>
<dbReference type="InterPro" id="IPR000843">
    <property type="entry name" value="HTH_LacI"/>
</dbReference>
<evidence type="ECO:0000259" key="5">
    <source>
        <dbReference type="PROSITE" id="PS50943"/>
    </source>
</evidence>
<dbReference type="PROSITE" id="PS50932">
    <property type="entry name" value="HTH_LACI_2"/>
    <property type="match status" value="1"/>
</dbReference>
<dbReference type="InterPro" id="IPR001387">
    <property type="entry name" value="Cro/C1-type_HTH"/>
</dbReference>
<name>A0ABT2GGU5_9MICO</name>
<dbReference type="PROSITE" id="PS50943">
    <property type="entry name" value="HTH_CROC1"/>
    <property type="match status" value="1"/>
</dbReference>
<dbReference type="CDD" id="cd01392">
    <property type="entry name" value="HTH_LacI"/>
    <property type="match status" value="1"/>
</dbReference>
<dbReference type="PANTHER" id="PTHR30146">
    <property type="entry name" value="LACI-RELATED TRANSCRIPTIONAL REPRESSOR"/>
    <property type="match status" value="1"/>
</dbReference>
<organism evidence="6 7">
    <name type="scientific">Herbiconiux gentiana</name>
    <dbReference type="NCBI Taxonomy" id="2970912"/>
    <lineage>
        <taxon>Bacteria</taxon>
        <taxon>Bacillati</taxon>
        <taxon>Actinomycetota</taxon>
        <taxon>Actinomycetes</taxon>
        <taxon>Micrococcales</taxon>
        <taxon>Microbacteriaceae</taxon>
        <taxon>Herbiconiux</taxon>
    </lineage>
</organism>
<proteinExistence type="predicted"/>
<dbReference type="EMBL" id="JANTEZ010000005">
    <property type="protein sequence ID" value="MCS5715451.1"/>
    <property type="molecule type" value="Genomic_DNA"/>
</dbReference>
<keyword evidence="1" id="KW-0805">Transcription regulation</keyword>
<evidence type="ECO:0000313" key="7">
    <source>
        <dbReference type="Proteomes" id="UP001165580"/>
    </source>
</evidence>
<reference evidence="6" key="1">
    <citation type="submission" date="2022-08" db="EMBL/GenBank/DDBJ databases">
        <authorList>
            <person name="Deng Y."/>
            <person name="Han X.-F."/>
            <person name="Zhang Y.-Q."/>
        </authorList>
    </citation>
    <scope>NUCLEOTIDE SEQUENCE</scope>
    <source>
        <strain evidence="6">CPCC 205716</strain>
    </source>
</reference>
<keyword evidence="2" id="KW-0238">DNA-binding</keyword>
<feature type="domain" description="HTH cro/C1-type" evidence="5">
    <location>
        <begin position="8"/>
        <end position="42"/>
    </location>
</feature>
<dbReference type="PANTHER" id="PTHR30146:SF153">
    <property type="entry name" value="LACTOSE OPERON REPRESSOR"/>
    <property type="match status" value="1"/>
</dbReference>
<dbReference type="InterPro" id="IPR046335">
    <property type="entry name" value="LacI/GalR-like_sensor"/>
</dbReference>
<keyword evidence="7" id="KW-1185">Reference proteome</keyword>
<feature type="domain" description="HTH lacI-type" evidence="4">
    <location>
        <begin position="9"/>
        <end position="62"/>
    </location>
</feature>
<comment type="caution">
    <text evidence="6">The sequence shown here is derived from an EMBL/GenBank/DDBJ whole genome shotgun (WGS) entry which is preliminary data.</text>
</comment>